<dbReference type="EMBL" id="MLJW01002119">
    <property type="protein sequence ID" value="OIQ75594.1"/>
    <property type="molecule type" value="Genomic_DNA"/>
</dbReference>
<evidence type="ECO:0000313" key="1">
    <source>
        <dbReference type="EMBL" id="OIQ75594.1"/>
    </source>
</evidence>
<accession>A0A1J5PX26</accession>
<comment type="caution">
    <text evidence="1">The sequence shown here is derived from an EMBL/GenBank/DDBJ whole genome shotgun (WGS) entry which is preliminary data.</text>
</comment>
<name>A0A1J5PX26_9ZZZZ</name>
<protein>
    <submittedName>
        <fullName evidence="1">Uncharacterized protein</fullName>
    </submittedName>
</protein>
<organism evidence="1">
    <name type="scientific">mine drainage metagenome</name>
    <dbReference type="NCBI Taxonomy" id="410659"/>
    <lineage>
        <taxon>unclassified sequences</taxon>
        <taxon>metagenomes</taxon>
        <taxon>ecological metagenomes</taxon>
    </lineage>
</organism>
<dbReference type="AlphaFoldDB" id="A0A1J5PX26"/>
<gene>
    <name evidence="1" type="ORF">GALL_427400</name>
</gene>
<sequence length="85" mass="8607">MWKDSAVLGKRAGEAAVAMANGTPISKLKGVIKFADGKHHVSMPAILLTPDAITTANLEDPIKAGHVTKAEVCAGVAAGKVAACN</sequence>
<proteinExistence type="predicted"/>
<reference evidence="1" key="1">
    <citation type="submission" date="2016-10" db="EMBL/GenBank/DDBJ databases">
        <title>Sequence of Gallionella enrichment culture.</title>
        <authorList>
            <person name="Poehlein A."/>
            <person name="Muehling M."/>
            <person name="Daniel R."/>
        </authorList>
    </citation>
    <scope>NUCLEOTIDE SEQUENCE</scope>
</reference>